<dbReference type="Proteomes" id="UP000219327">
    <property type="component" value="Unassembled WGS sequence"/>
</dbReference>
<evidence type="ECO:0000256" key="1">
    <source>
        <dbReference type="SAM" id="MobiDB-lite"/>
    </source>
</evidence>
<accession>A0A2A5WLQ8</accession>
<feature type="region of interest" description="Disordered" evidence="1">
    <location>
        <begin position="47"/>
        <end position="81"/>
    </location>
</feature>
<proteinExistence type="predicted"/>
<sequence length="159" mass="17855">MPTGPGSDPLMPHYLQHLIVEQEFGLKHAIFGQLALGGDAGMFHKQKAGLTKRHLSRQRSSEKKKSTTSASQGAEESAKSERATYISLHRWMKASSHKRLKGRAAEIEDSIESALKFMDKDERALYTPVRLEEVVAKMNVLSEPWVSTPVDSHMDIKRE</sequence>
<evidence type="ECO:0000313" key="3">
    <source>
        <dbReference type="Proteomes" id="UP000219327"/>
    </source>
</evidence>
<dbReference type="AlphaFoldDB" id="A0A2A5WLQ8"/>
<gene>
    <name evidence="2" type="ORF">CNE99_08480</name>
</gene>
<comment type="caution">
    <text evidence="2">The sequence shown here is derived from an EMBL/GenBank/DDBJ whole genome shotgun (WGS) entry which is preliminary data.</text>
</comment>
<feature type="compositionally biased region" description="Basic residues" evidence="1">
    <location>
        <begin position="47"/>
        <end position="57"/>
    </location>
</feature>
<reference evidence="2 3" key="1">
    <citation type="submission" date="2017-08" db="EMBL/GenBank/DDBJ databases">
        <title>Fine stratification of microbial communities through a metagenomic profile of the photic zone.</title>
        <authorList>
            <person name="Haro-Moreno J.M."/>
            <person name="Lopez-Perez M."/>
            <person name="De La Torre J."/>
            <person name="Picazo A."/>
            <person name="Camacho A."/>
            <person name="Rodriguez-Valera F."/>
        </authorList>
    </citation>
    <scope>NUCLEOTIDE SEQUENCE [LARGE SCALE GENOMIC DNA]</scope>
    <source>
        <strain evidence="2">MED-G24</strain>
    </source>
</reference>
<name>A0A2A5WLQ8_9GAMM</name>
<protein>
    <submittedName>
        <fullName evidence="2">Uncharacterized protein</fullName>
    </submittedName>
</protein>
<dbReference type="EMBL" id="NTKD01000052">
    <property type="protein sequence ID" value="PDH37154.1"/>
    <property type="molecule type" value="Genomic_DNA"/>
</dbReference>
<organism evidence="2 3">
    <name type="scientific">OM182 bacterium MED-G24</name>
    <dbReference type="NCBI Taxonomy" id="1986255"/>
    <lineage>
        <taxon>Bacteria</taxon>
        <taxon>Pseudomonadati</taxon>
        <taxon>Pseudomonadota</taxon>
        <taxon>Gammaproteobacteria</taxon>
        <taxon>OMG group</taxon>
        <taxon>OM182 clade</taxon>
    </lineage>
</organism>
<evidence type="ECO:0000313" key="2">
    <source>
        <dbReference type="EMBL" id="PDH37154.1"/>
    </source>
</evidence>